<dbReference type="Proteomes" id="UP000245911">
    <property type="component" value="Unassembled WGS sequence"/>
</dbReference>
<organism evidence="4 5">
    <name type="scientific">Pararhodobacter oceanensis</name>
    <dbReference type="NCBI Taxonomy" id="2172121"/>
    <lineage>
        <taxon>Bacteria</taxon>
        <taxon>Pseudomonadati</taxon>
        <taxon>Pseudomonadota</taxon>
        <taxon>Alphaproteobacteria</taxon>
        <taxon>Rhodobacterales</taxon>
        <taxon>Paracoccaceae</taxon>
        <taxon>Pararhodobacter</taxon>
    </lineage>
</organism>
<gene>
    <name evidence="4" type="ORF">DDE20_14700</name>
</gene>
<keyword evidence="5" id="KW-1185">Reference proteome</keyword>
<dbReference type="InterPro" id="IPR003723">
    <property type="entry name" value="Precorrin-6x_reduct"/>
</dbReference>
<dbReference type="NCBIfam" id="NF005968">
    <property type="entry name" value="PRK08057.1-2"/>
    <property type="match status" value="1"/>
</dbReference>
<dbReference type="NCBIfam" id="TIGR00715">
    <property type="entry name" value="precor6x_red"/>
    <property type="match status" value="1"/>
</dbReference>
<evidence type="ECO:0000313" key="5">
    <source>
        <dbReference type="Proteomes" id="UP000245911"/>
    </source>
</evidence>
<dbReference type="AlphaFoldDB" id="A0A2T8HRG0"/>
<dbReference type="Gene3D" id="3.40.50.2300">
    <property type="match status" value="1"/>
</dbReference>
<evidence type="ECO:0000256" key="2">
    <source>
        <dbReference type="ARBA" id="ARBA00022573"/>
    </source>
</evidence>
<name>A0A2T8HRG0_9RHOB</name>
<dbReference type="GO" id="GO:0016994">
    <property type="term" value="F:precorrin-6A reductase activity"/>
    <property type="evidence" value="ECO:0007669"/>
    <property type="project" value="InterPro"/>
</dbReference>
<dbReference type="EMBL" id="QDKM01000007">
    <property type="protein sequence ID" value="PVH28005.1"/>
    <property type="molecule type" value="Genomic_DNA"/>
</dbReference>
<reference evidence="4 5" key="1">
    <citation type="submission" date="2018-04" db="EMBL/GenBank/DDBJ databases">
        <title>Pararhodobacter oceanense sp. nov., isolated from marine intertidal sediment.</title>
        <authorList>
            <person name="Wang X.-L."/>
            <person name="Du Z.-J."/>
        </authorList>
    </citation>
    <scope>NUCLEOTIDE SEQUENCE [LARGE SCALE GENOMIC DNA]</scope>
    <source>
        <strain evidence="4 5">AM505</strain>
    </source>
</reference>
<sequence>MTYNLLVLGGTSEATALCQRLSAAGIRATLSYAGRVARPARQALPQRIGGFGGVEGLIAYLRDNAVTHVIDATHPFAAQMSSNAVAACAELGVPLVALTRPAWQAEAGDDWINVPDIAGAVAALQRPALRVMLAVGRMHLAEFAPNPQHFYLLRLIDAPDAPLPFPDCEVVQARGPFTLADDLELMRAHRIDLVVSKNAGGVGASAKIEAARALGIPVIMIDRPAIPARRELHNVDEVLAFIGHSGAASIGTERGV</sequence>
<dbReference type="OrthoDB" id="5183775at2"/>
<accession>A0A2T8HRG0</accession>
<comment type="caution">
    <text evidence="4">The sequence shown here is derived from an EMBL/GenBank/DDBJ whole genome shotgun (WGS) entry which is preliminary data.</text>
</comment>
<dbReference type="Pfam" id="PF02571">
    <property type="entry name" value="CbiJ"/>
    <property type="match status" value="1"/>
</dbReference>
<evidence type="ECO:0000256" key="3">
    <source>
        <dbReference type="ARBA" id="ARBA00023002"/>
    </source>
</evidence>
<keyword evidence="3" id="KW-0560">Oxidoreductase</keyword>
<dbReference type="GO" id="GO:0009236">
    <property type="term" value="P:cobalamin biosynthetic process"/>
    <property type="evidence" value="ECO:0007669"/>
    <property type="project" value="UniProtKB-UniPathway"/>
</dbReference>
<dbReference type="PROSITE" id="PS51014">
    <property type="entry name" value="COBK_CBIJ"/>
    <property type="match status" value="1"/>
</dbReference>
<proteinExistence type="predicted"/>
<dbReference type="PANTHER" id="PTHR36925">
    <property type="entry name" value="COBALT-PRECORRIN-6A REDUCTASE"/>
    <property type="match status" value="1"/>
</dbReference>
<evidence type="ECO:0000256" key="1">
    <source>
        <dbReference type="ARBA" id="ARBA00004953"/>
    </source>
</evidence>
<dbReference type="UniPathway" id="UPA00148"/>
<dbReference type="PANTHER" id="PTHR36925:SF1">
    <property type="entry name" value="COBALT-PRECORRIN-6A REDUCTASE"/>
    <property type="match status" value="1"/>
</dbReference>
<evidence type="ECO:0000313" key="4">
    <source>
        <dbReference type="EMBL" id="PVH28005.1"/>
    </source>
</evidence>
<keyword evidence="2" id="KW-0169">Cobalamin biosynthesis</keyword>
<comment type="pathway">
    <text evidence="1">Cofactor biosynthesis; adenosylcobalamin biosynthesis.</text>
</comment>
<dbReference type="RefSeq" id="WP_116559273.1">
    <property type="nucleotide sequence ID" value="NZ_QDKM01000007.1"/>
</dbReference>
<protein>
    <submittedName>
        <fullName evidence="4">Cobalt-precorrin-6A reductase</fullName>
    </submittedName>
</protein>